<keyword evidence="4" id="KW-0418">Kinase</keyword>
<name>A0A6J4QN25_9ACTN</name>
<evidence type="ECO:0000256" key="1">
    <source>
        <dbReference type="ARBA" id="ARBA00010688"/>
    </source>
</evidence>
<dbReference type="GO" id="GO:0005524">
    <property type="term" value="F:ATP binding"/>
    <property type="evidence" value="ECO:0007669"/>
    <property type="project" value="UniProtKB-KW"/>
</dbReference>
<keyword evidence="5" id="KW-0067">ATP-binding</keyword>
<evidence type="ECO:0000256" key="5">
    <source>
        <dbReference type="ARBA" id="ARBA00022840"/>
    </source>
</evidence>
<evidence type="ECO:0000256" key="4">
    <source>
        <dbReference type="ARBA" id="ARBA00022777"/>
    </source>
</evidence>
<feature type="domain" description="Carbohydrate kinase PfkB" evidence="7">
    <location>
        <begin position="11"/>
        <end position="290"/>
    </location>
</feature>
<evidence type="ECO:0000256" key="3">
    <source>
        <dbReference type="ARBA" id="ARBA00022741"/>
    </source>
</evidence>
<dbReference type="PANTHER" id="PTHR43085">
    <property type="entry name" value="HEXOKINASE FAMILY MEMBER"/>
    <property type="match status" value="1"/>
</dbReference>
<proteinExistence type="inferred from homology"/>
<dbReference type="InterPro" id="IPR002173">
    <property type="entry name" value="Carboh/pur_kinase_PfkB_CS"/>
</dbReference>
<comment type="similarity">
    <text evidence="1">Belongs to the carbohydrate kinase PfkB family.</text>
</comment>
<dbReference type="InterPro" id="IPR050306">
    <property type="entry name" value="PfkB_Carbo_kinase"/>
</dbReference>
<evidence type="ECO:0000313" key="8">
    <source>
        <dbReference type="EMBL" id="CAA9449346.1"/>
    </source>
</evidence>
<reference evidence="8" key="1">
    <citation type="submission" date="2020-02" db="EMBL/GenBank/DDBJ databases">
        <authorList>
            <person name="Meier V. D."/>
        </authorList>
    </citation>
    <scope>NUCLEOTIDE SEQUENCE</scope>
    <source>
        <strain evidence="8">AVDCRST_MAG58</strain>
    </source>
</reference>
<gene>
    <name evidence="8" type="ORF">AVDCRST_MAG58-826</name>
</gene>
<protein>
    <recommendedName>
        <fullName evidence="7">Carbohydrate kinase PfkB domain-containing protein</fullName>
    </recommendedName>
</protein>
<dbReference type="InterPro" id="IPR011611">
    <property type="entry name" value="PfkB_dom"/>
</dbReference>
<organism evidence="8">
    <name type="scientific">uncultured Rubrobacteraceae bacterium</name>
    <dbReference type="NCBI Taxonomy" id="349277"/>
    <lineage>
        <taxon>Bacteria</taxon>
        <taxon>Bacillati</taxon>
        <taxon>Actinomycetota</taxon>
        <taxon>Rubrobacteria</taxon>
        <taxon>Rubrobacterales</taxon>
        <taxon>Rubrobacteraceae</taxon>
        <taxon>environmental samples</taxon>
    </lineage>
</organism>
<dbReference type="Gene3D" id="3.40.1190.30">
    <property type="match status" value="1"/>
</dbReference>
<dbReference type="EMBL" id="CADCVF010000018">
    <property type="protein sequence ID" value="CAA9449346.1"/>
    <property type="molecule type" value="Genomic_DNA"/>
</dbReference>
<dbReference type="PANTHER" id="PTHR43085:SF1">
    <property type="entry name" value="PSEUDOURIDINE KINASE-RELATED"/>
    <property type="match status" value="1"/>
</dbReference>
<evidence type="ECO:0000259" key="7">
    <source>
        <dbReference type="Pfam" id="PF00294"/>
    </source>
</evidence>
<dbReference type="Pfam" id="PF00294">
    <property type="entry name" value="PfkB"/>
    <property type="match status" value="1"/>
</dbReference>
<dbReference type="AlphaFoldDB" id="A0A6J4QN25"/>
<accession>A0A6J4QN25</accession>
<evidence type="ECO:0000256" key="6">
    <source>
        <dbReference type="SAM" id="MobiDB-lite"/>
    </source>
</evidence>
<dbReference type="InterPro" id="IPR029056">
    <property type="entry name" value="Ribokinase-like"/>
</dbReference>
<dbReference type="SUPFAM" id="SSF53613">
    <property type="entry name" value="Ribokinase-like"/>
    <property type="match status" value="1"/>
</dbReference>
<dbReference type="Gene3D" id="3.40.1620.20">
    <property type="match status" value="1"/>
</dbReference>
<keyword evidence="3" id="KW-0547">Nucleotide-binding</keyword>
<sequence>MVMAPETEPLDVLTIGEMVVDFISVEKTDTLSNASTFERHLGGSPANIAVYVSKLGGTSAVIAKTGIGAFGQFLKSELQRHGVTTDYLMMDHRTHTTVIFVSSTAATPDFEEFRSGDYLLRPEEISDEAISRTKMVHASTFALSLEPCRSAVLGAFRRAREMGKIVSLDPNYSRRVWPDYKEARGVISEAYRYVDVTKPSADDARRVFGPGYEPEQYIEMFHDLGAEIVIFTMGDEGNLISENGRITAHVPARPVAVVDATGAGDAFWAGFLMATLEGNSAVHSVLFAREIVERKLTTKGPLPSEIDREEVYASLQESQAGAKRQKG</sequence>
<feature type="region of interest" description="Disordered" evidence="6">
    <location>
        <begin position="307"/>
        <end position="327"/>
    </location>
</feature>
<evidence type="ECO:0000256" key="2">
    <source>
        <dbReference type="ARBA" id="ARBA00022679"/>
    </source>
</evidence>
<keyword evidence="2" id="KW-0808">Transferase</keyword>
<dbReference type="CDD" id="cd01166">
    <property type="entry name" value="KdgK"/>
    <property type="match status" value="1"/>
</dbReference>
<dbReference type="GO" id="GO:0016301">
    <property type="term" value="F:kinase activity"/>
    <property type="evidence" value="ECO:0007669"/>
    <property type="project" value="UniProtKB-KW"/>
</dbReference>
<dbReference type="PROSITE" id="PS00583">
    <property type="entry name" value="PFKB_KINASES_1"/>
    <property type="match status" value="1"/>
</dbReference>